<keyword evidence="2" id="KW-0282">Flagellum</keyword>
<dbReference type="InterPro" id="IPR005186">
    <property type="entry name" value="FlaG"/>
</dbReference>
<organism evidence="2 3">
    <name type="scientific">Methylomarinovum tepidoasis</name>
    <dbReference type="NCBI Taxonomy" id="2840183"/>
    <lineage>
        <taxon>Bacteria</taxon>
        <taxon>Pseudomonadati</taxon>
        <taxon>Pseudomonadota</taxon>
        <taxon>Gammaproteobacteria</taxon>
        <taxon>Methylococcales</taxon>
        <taxon>Methylothermaceae</taxon>
        <taxon>Methylomarinovum</taxon>
    </lineage>
</organism>
<keyword evidence="3" id="KW-1185">Reference proteome</keyword>
<dbReference type="PANTHER" id="PTHR37166">
    <property type="entry name" value="PROTEIN FLAG"/>
    <property type="match status" value="1"/>
</dbReference>
<evidence type="ECO:0000256" key="1">
    <source>
        <dbReference type="SAM" id="MobiDB-lite"/>
    </source>
</evidence>
<dbReference type="SUPFAM" id="SSF160214">
    <property type="entry name" value="FlaG-like"/>
    <property type="match status" value="1"/>
</dbReference>
<dbReference type="RefSeq" id="WP_286291354.1">
    <property type="nucleotide sequence ID" value="NZ_AP024718.1"/>
</dbReference>
<protein>
    <submittedName>
        <fullName evidence="2">Flagellar protein FlaG</fullName>
    </submittedName>
</protein>
<dbReference type="AlphaFoldDB" id="A0AAU9CFS0"/>
<dbReference type="EMBL" id="AP024718">
    <property type="protein sequence ID" value="BCX89078.1"/>
    <property type="molecule type" value="Genomic_DNA"/>
</dbReference>
<accession>A0AAU9CFS0</accession>
<dbReference type="Pfam" id="PF03646">
    <property type="entry name" value="FlaG"/>
    <property type="match status" value="1"/>
</dbReference>
<feature type="region of interest" description="Disordered" evidence="1">
    <location>
        <begin position="15"/>
        <end position="46"/>
    </location>
</feature>
<name>A0AAU9CFS0_9GAMM</name>
<dbReference type="InterPro" id="IPR035924">
    <property type="entry name" value="FlaG-like_sf"/>
</dbReference>
<proteinExistence type="predicted"/>
<evidence type="ECO:0000313" key="3">
    <source>
        <dbReference type="Proteomes" id="UP001321450"/>
    </source>
</evidence>
<dbReference type="KEGG" id="meiy:MIN45_P1448"/>
<dbReference type="Gene3D" id="3.30.160.170">
    <property type="entry name" value="FlaG-like"/>
    <property type="match status" value="1"/>
</dbReference>
<dbReference type="PANTHER" id="PTHR37166:SF1">
    <property type="entry name" value="PROTEIN FLAG"/>
    <property type="match status" value="1"/>
</dbReference>
<sequence length="121" mass="13359">MKVEAVINQYQSQVPADPVRAARPVGKGGEDARADGTPPRKVDPPQPEQVAQAVKQINDYLQTVQRNLEFSIDRDTRQVVVKVLDAESGEVVRQIPPESVLKLAKAMKESKEEGLLFAQRA</sequence>
<reference evidence="3" key="1">
    <citation type="journal article" date="2024" name="Int. J. Syst. Evol. Microbiol.">
        <title>Methylomarinovum tepidoasis sp. nov., a moderately thermophilic methanotroph of the family Methylothermaceae isolated from a deep-sea hydrothermal field.</title>
        <authorList>
            <person name="Hirayama H."/>
            <person name="Takaki Y."/>
            <person name="Abe M."/>
            <person name="Miyazaki M."/>
            <person name="Uematsu K."/>
            <person name="Matsui Y."/>
            <person name="Takai K."/>
        </authorList>
    </citation>
    <scope>NUCLEOTIDE SEQUENCE [LARGE SCALE GENOMIC DNA]</scope>
    <source>
        <strain evidence="3">IN45</strain>
    </source>
</reference>
<keyword evidence="2" id="KW-0969">Cilium</keyword>
<dbReference type="Proteomes" id="UP001321450">
    <property type="component" value="Chromosome"/>
</dbReference>
<evidence type="ECO:0000313" key="2">
    <source>
        <dbReference type="EMBL" id="BCX89078.1"/>
    </source>
</evidence>
<keyword evidence="2" id="KW-0966">Cell projection</keyword>
<gene>
    <name evidence="2" type="ORF">MIN45_P1448</name>
</gene>
<feature type="compositionally biased region" description="Basic and acidic residues" evidence="1">
    <location>
        <begin position="28"/>
        <end position="43"/>
    </location>
</feature>